<dbReference type="OrthoDB" id="9421954at2759"/>
<keyword evidence="7" id="KW-1185">Reference proteome</keyword>
<keyword evidence="3" id="KW-0158">Chromosome</keyword>
<dbReference type="GO" id="GO:0030527">
    <property type="term" value="F:structural constituent of chromatin"/>
    <property type="evidence" value="ECO:0007669"/>
    <property type="project" value="InterPro"/>
</dbReference>
<protein>
    <recommendedName>
        <fullName evidence="3">Histone H2A</fullName>
    </recommendedName>
</protein>
<evidence type="ECO:0000256" key="2">
    <source>
        <dbReference type="ARBA" id="ARBA00022990"/>
    </source>
</evidence>
<dbReference type="Proteomes" id="UP000297245">
    <property type="component" value="Unassembled WGS sequence"/>
</dbReference>
<reference evidence="6 7" key="1">
    <citation type="journal article" date="2019" name="Nat. Ecol. Evol.">
        <title>Megaphylogeny resolves global patterns of mushroom evolution.</title>
        <authorList>
            <person name="Varga T."/>
            <person name="Krizsan K."/>
            <person name="Foldi C."/>
            <person name="Dima B."/>
            <person name="Sanchez-Garcia M."/>
            <person name="Sanchez-Ramirez S."/>
            <person name="Szollosi G.J."/>
            <person name="Szarkandi J.G."/>
            <person name="Papp V."/>
            <person name="Albert L."/>
            <person name="Andreopoulos W."/>
            <person name="Angelini C."/>
            <person name="Antonin V."/>
            <person name="Barry K.W."/>
            <person name="Bougher N.L."/>
            <person name="Buchanan P."/>
            <person name="Buyck B."/>
            <person name="Bense V."/>
            <person name="Catcheside P."/>
            <person name="Chovatia M."/>
            <person name="Cooper J."/>
            <person name="Damon W."/>
            <person name="Desjardin D."/>
            <person name="Finy P."/>
            <person name="Geml J."/>
            <person name="Haridas S."/>
            <person name="Hughes K."/>
            <person name="Justo A."/>
            <person name="Karasinski D."/>
            <person name="Kautmanova I."/>
            <person name="Kiss B."/>
            <person name="Kocsube S."/>
            <person name="Kotiranta H."/>
            <person name="LaButti K.M."/>
            <person name="Lechner B.E."/>
            <person name="Liimatainen K."/>
            <person name="Lipzen A."/>
            <person name="Lukacs Z."/>
            <person name="Mihaltcheva S."/>
            <person name="Morgado L.N."/>
            <person name="Niskanen T."/>
            <person name="Noordeloos M.E."/>
            <person name="Ohm R.A."/>
            <person name="Ortiz-Santana B."/>
            <person name="Ovrebo C."/>
            <person name="Racz N."/>
            <person name="Riley R."/>
            <person name="Savchenko A."/>
            <person name="Shiryaev A."/>
            <person name="Soop K."/>
            <person name="Spirin V."/>
            <person name="Szebenyi C."/>
            <person name="Tomsovsky M."/>
            <person name="Tulloss R.E."/>
            <person name="Uehling J."/>
            <person name="Grigoriev I.V."/>
            <person name="Vagvolgyi C."/>
            <person name="Papp T."/>
            <person name="Martin F.M."/>
            <person name="Miettinen O."/>
            <person name="Hibbett D.S."/>
            <person name="Nagy L.G."/>
        </authorList>
    </citation>
    <scope>NUCLEOTIDE SEQUENCE [LARGE SCALE GENOMIC DNA]</scope>
    <source>
        <strain evidence="6 7">CBS 962.96</strain>
    </source>
</reference>
<dbReference type="AlphaFoldDB" id="A0A4S8MXY0"/>
<keyword evidence="3" id="KW-0539">Nucleus</keyword>
<evidence type="ECO:0000313" key="6">
    <source>
        <dbReference type="EMBL" id="THV08002.1"/>
    </source>
</evidence>
<organism evidence="6 7">
    <name type="scientific">Dendrothele bispora (strain CBS 962.96)</name>
    <dbReference type="NCBI Taxonomy" id="1314807"/>
    <lineage>
        <taxon>Eukaryota</taxon>
        <taxon>Fungi</taxon>
        <taxon>Dikarya</taxon>
        <taxon>Basidiomycota</taxon>
        <taxon>Agaricomycotina</taxon>
        <taxon>Agaricomycetes</taxon>
        <taxon>Agaricomycetidae</taxon>
        <taxon>Agaricales</taxon>
        <taxon>Agaricales incertae sedis</taxon>
        <taxon>Dendrothele</taxon>
    </lineage>
</organism>
<dbReference type="SUPFAM" id="SSF47113">
    <property type="entry name" value="Histone-fold"/>
    <property type="match status" value="1"/>
</dbReference>
<evidence type="ECO:0000259" key="5">
    <source>
        <dbReference type="Pfam" id="PF16211"/>
    </source>
</evidence>
<keyword evidence="3" id="KW-0238">DNA-binding</keyword>
<dbReference type="GO" id="GO:0046982">
    <property type="term" value="F:protein heterodimerization activity"/>
    <property type="evidence" value="ECO:0007669"/>
    <property type="project" value="InterPro"/>
</dbReference>
<accession>A0A4S8MXY0</accession>
<dbReference type="InterPro" id="IPR002119">
    <property type="entry name" value="Histone_H2A"/>
</dbReference>
<dbReference type="PRINTS" id="PR00620">
    <property type="entry name" value="HISTONEH2A"/>
</dbReference>
<keyword evidence="3" id="KW-0544">Nucleosome core</keyword>
<dbReference type="InterPro" id="IPR009072">
    <property type="entry name" value="Histone-fold"/>
</dbReference>
<dbReference type="GO" id="GO:0005634">
    <property type="term" value="C:nucleus"/>
    <property type="evidence" value="ECO:0007669"/>
    <property type="project" value="UniProtKB-SubCell"/>
</dbReference>
<dbReference type="InterPro" id="IPR007125">
    <property type="entry name" value="H2A/H2B/H3"/>
</dbReference>
<dbReference type="Pfam" id="PF16211">
    <property type="entry name" value="Histone_H2A_C"/>
    <property type="match status" value="1"/>
</dbReference>
<keyword evidence="2" id="KW-0007">Acetylation</keyword>
<dbReference type="GO" id="GO:0000786">
    <property type="term" value="C:nucleosome"/>
    <property type="evidence" value="ECO:0007669"/>
    <property type="project" value="UniProtKB-KW"/>
</dbReference>
<feature type="domain" description="Core Histone H2A/H2B/H3" evidence="4">
    <location>
        <begin position="4"/>
        <end position="84"/>
    </location>
</feature>
<comment type="subcellular location">
    <subcellularLocation>
        <location evidence="3">Nucleus</location>
    </subcellularLocation>
</comment>
<name>A0A4S8MXY0_DENBC</name>
<dbReference type="EMBL" id="ML179036">
    <property type="protein sequence ID" value="THV08002.1"/>
    <property type="molecule type" value="Genomic_DNA"/>
</dbReference>
<dbReference type="SMART" id="SM00414">
    <property type="entry name" value="H2A"/>
    <property type="match status" value="1"/>
</dbReference>
<dbReference type="PANTHER" id="PTHR23430">
    <property type="entry name" value="HISTONE H2A"/>
    <property type="match status" value="1"/>
</dbReference>
<gene>
    <name evidence="6" type="ORF">K435DRAFT_642507</name>
</gene>
<dbReference type="GO" id="GO:0003677">
    <property type="term" value="F:DNA binding"/>
    <property type="evidence" value="ECO:0007669"/>
    <property type="project" value="UniProtKB-KW"/>
</dbReference>
<comment type="similarity">
    <text evidence="1 3">Belongs to the histone H2A family.</text>
</comment>
<dbReference type="Pfam" id="PF00125">
    <property type="entry name" value="Histone"/>
    <property type="match status" value="1"/>
</dbReference>
<feature type="domain" description="Histone H2A C-terminal" evidence="5">
    <location>
        <begin position="88"/>
        <end position="119"/>
    </location>
</feature>
<dbReference type="Gene3D" id="1.10.20.10">
    <property type="entry name" value="Histone, subunit A"/>
    <property type="match status" value="1"/>
</dbReference>
<comment type="subunit">
    <text evidence="3">The nucleosome is a histone octamer containing two molecules each of H2A, H2B, H3 and H4 assembled in one H3-H4 heterotetramer and two H2A-H2B heterodimers. The octamer wraps approximately 147 bp of DNA.</text>
</comment>
<evidence type="ECO:0000313" key="7">
    <source>
        <dbReference type="Proteomes" id="UP000297245"/>
    </source>
</evidence>
<dbReference type="CDD" id="cd00074">
    <property type="entry name" value="HFD_H2A"/>
    <property type="match status" value="1"/>
</dbReference>
<proteinExistence type="inferred from homology"/>
<evidence type="ECO:0000259" key="4">
    <source>
        <dbReference type="Pfam" id="PF00125"/>
    </source>
</evidence>
<dbReference type="InterPro" id="IPR032454">
    <property type="entry name" value="Histone_H2A_C"/>
</dbReference>
<evidence type="ECO:0000256" key="3">
    <source>
        <dbReference type="RuleBase" id="RU003767"/>
    </source>
</evidence>
<sequence length="130" mass="14502">MYDGTKKRVSRSIRAGLVFSVARIHRNLKTERVCLGKRVSAGAPVFLAAVLEYLLAEILETAGFQTREQQKSRMTARDITLAIKGDSELDKLFDKVTISEGGVVPYIQPQLLPTKKSRSRAVRARSEQLV</sequence>
<evidence type="ECO:0000256" key="1">
    <source>
        <dbReference type="ARBA" id="ARBA00010691"/>
    </source>
</evidence>